<sequence length="285" mass="29887">MRSFAPASKFALAYALPFLLAIPLHAQSFTTDHCHGDEGNTSNNNFFGGHDKACELRRATLPLVNGQISVSGKNGGIEVIGEDRHDIALEARVITQASSTDRAESLQKEIKILTDGTIHAEGPAFSNGLFGFLGGTSWYVNYRLHVPRHLAAQLHSENGGIDISNVDGEIHAETTNGGLSLHNLAGKVHATTVNGGLDISLEGTQWQGEGLFAKSTNGGVSVKAPDGYSAHLIAATVNGGISVAFPITIHGSVSHHLDTQIGQGGPTIELETTNGGVSINRGEVD</sequence>
<protein>
    <submittedName>
        <fullName evidence="4">DUF4097 domain-containing protein</fullName>
    </submittedName>
</protein>
<dbReference type="Pfam" id="PF13349">
    <property type="entry name" value="DUF4097"/>
    <property type="match status" value="1"/>
</dbReference>
<feature type="signal peptide" evidence="2">
    <location>
        <begin position="1"/>
        <end position="26"/>
    </location>
</feature>
<gene>
    <name evidence="4" type="ORF">ACFPT7_24005</name>
</gene>
<dbReference type="EMBL" id="JBHSPH010000019">
    <property type="protein sequence ID" value="MFC5865390.1"/>
    <property type="molecule type" value="Genomic_DNA"/>
</dbReference>
<evidence type="ECO:0000313" key="4">
    <source>
        <dbReference type="EMBL" id="MFC5865390.1"/>
    </source>
</evidence>
<evidence type="ECO:0000256" key="1">
    <source>
        <dbReference type="SAM" id="MobiDB-lite"/>
    </source>
</evidence>
<feature type="chain" id="PRO_5045928436" evidence="2">
    <location>
        <begin position="27"/>
        <end position="285"/>
    </location>
</feature>
<keyword evidence="5" id="KW-1185">Reference proteome</keyword>
<reference evidence="5" key="1">
    <citation type="journal article" date="2019" name="Int. J. Syst. Evol. Microbiol.">
        <title>The Global Catalogue of Microorganisms (GCM) 10K type strain sequencing project: providing services to taxonomists for standard genome sequencing and annotation.</title>
        <authorList>
            <consortium name="The Broad Institute Genomics Platform"/>
            <consortium name="The Broad Institute Genome Sequencing Center for Infectious Disease"/>
            <person name="Wu L."/>
            <person name="Ma J."/>
        </authorList>
    </citation>
    <scope>NUCLEOTIDE SEQUENCE [LARGE SCALE GENOMIC DNA]</scope>
    <source>
        <strain evidence="5">JCM 4087</strain>
    </source>
</reference>
<evidence type="ECO:0000256" key="2">
    <source>
        <dbReference type="SAM" id="SignalP"/>
    </source>
</evidence>
<feature type="domain" description="DUF4097" evidence="3">
    <location>
        <begin position="151"/>
        <end position="279"/>
    </location>
</feature>
<dbReference type="InterPro" id="IPR025164">
    <property type="entry name" value="Toastrack_DUF4097"/>
</dbReference>
<dbReference type="Proteomes" id="UP001596091">
    <property type="component" value="Unassembled WGS sequence"/>
</dbReference>
<feature type="region of interest" description="Disordered" evidence="1">
    <location>
        <begin position="265"/>
        <end position="285"/>
    </location>
</feature>
<name>A0ABW1EQ17_9BACT</name>
<organism evidence="4 5">
    <name type="scientific">Acidicapsa dinghuensis</name>
    <dbReference type="NCBI Taxonomy" id="2218256"/>
    <lineage>
        <taxon>Bacteria</taxon>
        <taxon>Pseudomonadati</taxon>
        <taxon>Acidobacteriota</taxon>
        <taxon>Terriglobia</taxon>
        <taxon>Terriglobales</taxon>
        <taxon>Acidobacteriaceae</taxon>
        <taxon>Acidicapsa</taxon>
    </lineage>
</organism>
<proteinExistence type="predicted"/>
<comment type="caution">
    <text evidence="4">The sequence shown here is derived from an EMBL/GenBank/DDBJ whole genome shotgun (WGS) entry which is preliminary data.</text>
</comment>
<evidence type="ECO:0000259" key="3">
    <source>
        <dbReference type="Pfam" id="PF13349"/>
    </source>
</evidence>
<keyword evidence="2" id="KW-0732">Signal</keyword>
<dbReference type="RefSeq" id="WP_263342397.1">
    <property type="nucleotide sequence ID" value="NZ_JAGSYH010000011.1"/>
</dbReference>
<accession>A0ABW1EQ17</accession>
<evidence type="ECO:0000313" key="5">
    <source>
        <dbReference type="Proteomes" id="UP001596091"/>
    </source>
</evidence>